<feature type="transmembrane region" description="Helical" evidence="1">
    <location>
        <begin position="47"/>
        <end position="73"/>
    </location>
</feature>
<organism evidence="2 3">
    <name type="scientific">Nocardioides eburneus</name>
    <dbReference type="NCBI Taxonomy" id="3231482"/>
    <lineage>
        <taxon>Bacteria</taxon>
        <taxon>Bacillati</taxon>
        <taxon>Actinomycetota</taxon>
        <taxon>Actinomycetes</taxon>
        <taxon>Propionibacteriales</taxon>
        <taxon>Nocardioidaceae</taxon>
        <taxon>Nocardioides</taxon>
    </lineage>
</organism>
<keyword evidence="1" id="KW-1133">Transmembrane helix</keyword>
<accession>A0ABV3T1P4</accession>
<evidence type="ECO:0000313" key="2">
    <source>
        <dbReference type="EMBL" id="MEX0428584.1"/>
    </source>
</evidence>
<keyword evidence="3" id="KW-1185">Reference proteome</keyword>
<dbReference type="RefSeq" id="WP_367994555.1">
    <property type="nucleotide sequence ID" value="NZ_JBFPJR010000023.1"/>
</dbReference>
<reference evidence="2 3" key="1">
    <citation type="submission" date="2024-07" db="EMBL/GenBank/DDBJ databases">
        <authorList>
            <person name="Lee S."/>
            <person name="Kang M."/>
        </authorList>
    </citation>
    <scope>NUCLEOTIDE SEQUENCE [LARGE SCALE GENOMIC DNA]</scope>
    <source>
        <strain evidence="2 3">DS6</strain>
    </source>
</reference>
<comment type="caution">
    <text evidence="2">The sequence shown here is derived from an EMBL/GenBank/DDBJ whole genome shotgun (WGS) entry which is preliminary data.</text>
</comment>
<dbReference type="Proteomes" id="UP001556631">
    <property type="component" value="Unassembled WGS sequence"/>
</dbReference>
<keyword evidence="1" id="KW-0472">Membrane</keyword>
<sequence length="203" mass="22086">MDLNELLTRSAPPVTTRTPNLDRELRDLAAAAEQAARPRRRRLRVGIVGAVVVGVLGVGAASATGLVPAPGWVPWTSSSGKSCRMQLDVVPALDKHGNVINGEPLPGHFTQAEQQEALDEARAFLASYDYASIDRPAAIRAWKAAEAKVRASEPPGERQPILRGADMEQMAMSRVVWRDLKAHLTAHGINWRLVVSGESWRCE</sequence>
<evidence type="ECO:0000313" key="3">
    <source>
        <dbReference type="Proteomes" id="UP001556631"/>
    </source>
</evidence>
<gene>
    <name evidence="2" type="ORF">AB3X52_13215</name>
</gene>
<evidence type="ECO:0000256" key="1">
    <source>
        <dbReference type="SAM" id="Phobius"/>
    </source>
</evidence>
<protein>
    <submittedName>
        <fullName evidence="2">Uncharacterized protein</fullName>
    </submittedName>
</protein>
<keyword evidence="1" id="KW-0812">Transmembrane</keyword>
<name>A0ABV3T1P4_9ACTN</name>
<dbReference type="EMBL" id="JBFPJR010000023">
    <property type="protein sequence ID" value="MEX0428584.1"/>
    <property type="molecule type" value="Genomic_DNA"/>
</dbReference>
<proteinExistence type="predicted"/>